<dbReference type="RefSeq" id="WP_166272490.1">
    <property type="nucleotide sequence ID" value="NZ_JAAFGS010000001.1"/>
</dbReference>
<reference evidence="1 2" key="1">
    <citation type="submission" date="2020-01" db="EMBL/GenBank/DDBJ databases">
        <title>Polyphasic characterisation and genomic insights into a novel alkali tolerant bacterium VR-M41.</title>
        <authorList>
            <person name="Vemuluri V.R."/>
        </authorList>
    </citation>
    <scope>NUCLEOTIDE SEQUENCE [LARGE SCALE GENOMIC DNA]</scope>
    <source>
        <strain evidence="1 2">VR-M41</strain>
    </source>
</reference>
<protein>
    <submittedName>
        <fullName evidence="1">Uncharacterized protein</fullName>
    </submittedName>
</protein>
<organism evidence="1 2">
    <name type="scientific">Saccharibacillus alkalitolerans</name>
    <dbReference type="NCBI Taxonomy" id="2705290"/>
    <lineage>
        <taxon>Bacteria</taxon>
        <taxon>Bacillati</taxon>
        <taxon>Bacillota</taxon>
        <taxon>Bacilli</taxon>
        <taxon>Bacillales</taxon>
        <taxon>Paenibacillaceae</taxon>
        <taxon>Saccharibacillus</taxon>
    </lineage>
</organism>
<keyword evidence="2" id="KW-1185">Reference proteome</keyword>
<dbReference type="Proteomes" id="UP000800303">
    <property type="component" value="Unassembled WGS sequence"/>
</dbReference>
<comment type="caution">
    <text evidence="1">The sequence shown here is derived from an EMBL/GenBank/DDBJ whole genome shotgun (WGS) entry which is preliminary data.</text>
</comment>
<dbReference type="EMBL" id="JAAFGS010000001">
    <property type="protein sequence ID" value="NGZ74354.1"/>
    <property type="molecule type" value="Genomic_DNA"/>
</dbReference>
<evidence type="ECO:0000313" key="1">
    <source>
        <dbReference type="EMBL" id="NGZ74354.1"/>
    </source>
</evidence>
<proteinExistence type="predicted"/>
<name>A0ABX0F427_9BACL</name>
<sequence length="203" mass="23478">MQSMRAERPDGYYDERLMPIDERICELLQRRKEISEGNPGHPSKARIAEWSEKYGIYENLLDSIFGSLASEEHYKPEVRPIGFRCRIPVLRTAEQSDIFYSIVTVRQYENASVAVLSADWEEVEPEYDEYPRERSHKEFELSVSGETDYDCRMHRGAGTTGKMSLNYVISPPLPDDLTGISFRVRAYEDYGKQKPLGPEIVLE</sequence>
<accession>A0ABX0F427</accession>
<evidence type="ECO:0000313" key="2">
    <source>
        <dbReference type="Proteomes" id="UP000800303"/>
    </source>
</evidence>
<gene>
    <name evidence="1" type="ORF">GYN08_03420</name>
</gene>